<name>A0A0N4Y4P9_NIPBR</name>
<reference evidence="4" key="1">
    <citation type="submission" date="2017-02" db="UniProtKB">
        <authorList>
            <consortium name="WormBaseParasite"/>
        </authorList>
    </citation>
    <scope>IDENTIFICATION</scope>
</reference>
<feature type="chain" id="PRO_5043125421" evidence="1">
    <location>
        <begin position="20"/>
        <end position="104"/>
    </location>
</feature>
<evidence type="ECO:0000313" key="4">
    <source>
        <dbReference type="WBParaSite" id="NBR_0001089501-mRNA-1"/>
    </source>
</evidence>
<dbReference type="WBParaSite" id="NBR_0001089501-mRNA-1">
    <property type="protein sequence ID" value="NBR_0001089501-mRNA-1"/>
    <property type="gene ID" value="NBR_0001089501"/>
</dbReference>
<protein>
    <submittedName>
        <fullName evidence="4">Secreted protein</fullName>
    </submittedName>
</protein>
<keyword evidence="1" id="KW-0732">Signal</keyword>
<dbReference type="AlphaFoldDB" id="A0A0N4Y4P9"/>
<sequence length="104" mass="11316">MNCFLLLLVVITCVDIARGQFWRPRPPPPPMNPLGTTVVENIEVMGPLGSGLSSRKIVGSNGGYSFQQQVRPVGSYGGPFGRPFGGPFGRYYRHVCTAETCRIS</sequence>
<evidence type="ECO:0000256" key="1">
    <source>
        <dbReference type="SAM" id="SignalP"/>
    </source>
</evidence>
<dbReference type="Proteomes" id="UP000271162">
    <property type="component" value="Unassembled WGS sequence"/>
</dbReference>
<reference evidence="2 3" key="2">
    <citation type="submission" date="2018-11" db="EMBL/GenBank/DDBJ databases">
        <authorList>
            <consortium name="Pathogen Informatics"/>
        </authorList>
    </citation>
    <scope>NUCLEOTIDE SEQUENCE [LARGE SCALE GENOMIC DNA]</scope>
</reference>
<gene>
    <name evidence="2" type="ORF">NBR_LOCUS10896</name>
</gene>
<keyword evidence="3" id="KW-1185">Reference proteome</keyword>
<feature type="signal peptide" evidence="1">
    <location>
        <begin position="1"/>
        <end position="19"/>
    </location>
</feature>
<proteinExistence type="predicted"/>
<accession>A0A0N4Y4P9</accession>
<dbReference type="EMBL" id="UYSL01020410">
    <property type="protein sequence ID" value="VDL74485.1"/>
    <property type="molecule type" value="Genomic_DNA"/>
</dbReference>
<organism evidence="4">
    <name type="scientific">Nippostrongylus brasiliensis</name>
    <name type="common">Rat hookworm</name>
    <dbReference type="NCBI Taxonomy" id="27835"/>
    <lineage>
        <taxon>Eukaryota</taxon>
        <taxon>Metazoa</taxon>
        <taxon>Ecdysozoa</taxon>
        <taxon>Nematoda</taxon>
        <taxon>Chromadorea</taxon>
        <taxon>Rhabditida</taxon>
        <taxon>Rhabditina</taxon>
        <taxon>Rhabditomorpha</taxon>
        <taxon>Strongyloidea</taxon>
        <taxon>Heligmosomidae</taxon>
        <taxon>Nippostrongylus</taxon>
    </lineage>
</organism>
<evidence type="ECO:0000313" key="2">
    <source>
        <dbReference type="EMBL" id="VDL74485.1"/>
    </source>
</evidence>
<evidence type="ECO:0000313" key="3">
    <source>
        <dbReference type="Proteomes" id="UP000271162"/>
    </source>
</evidence>